<organism evidence="1 2">
    <name type="scientific">Ciona intestinalis</name>
    <name type="common">Transparent sea squirt</name>
    <name type="synonym">Ascidia intestinalis</name>
    <dbReference type="NCBI Taxonomy" id="7719"/>
    <lineage>
        <taxon>Eukaryota</taxon>
        <taxon>Metazoa</taxon>
        <taxon>Chordata</taxon>
        <taxon>Tunicata</taxon>
        <taxon>Ascidiacea</taxon>
        <taxon>Phlebobranchia</taxon>
        <taxon>Cionidae</taxon>
        <taxon>Ciona</taxon>
    </lineage>
</organism>
<evidence type="ECO:0000313" key="2">
    <source>
        <dbReference type="Proteomes" id="UP000008144"/>
    </source>
</evidence>
<name>F6SLH5_CIOIN</name>
<proteinExistence type="predicted"/>
<dbReference type="Proteomes" id="UP000008144">
    <property type="component" value="Chromosome 13"/>
</dbReference>
<dbReference type="AlphaFoldDB" id="F6SLH5"/>
<reference evidence="2" key="1">
    <citation type="journal article" date="2002" name="Science">
        <title>The draft genome of Ciona intestinalis: insights into chordate and vertebrate origins.</title>
        <authorList>
            <person name="Dehal P."/>
            <person name="Satou Y."/>
            <person name="Campbell R.K."/>
            <person name="Chapman J."/>
            <person name="Degnan B."/>
            <person name="De Tomaso A."/>
            <person name="Davidson B."/>
            <person name="Di Gregorio A."/>
            <person name="Gelpke M."/>
            <person name="Goodstein D.M."/>
            <person name="Harafuji N."/>
            <person name="Hastings K.E."/>
            <person name="Ho I."/>
            <person name="Hotta K."/>
            <person name="Huang W."/>
            <person name="Kawashima T."/>
            <person name="Lemaire P."/>
            <person name="Martinez D."/>
            <person name="Meinertzhagen I.A."/>
            <person name="Necula S."/>
            <person name="Nonaka M."/>
            <person name="Putnam N."/>
            <person name="Rash S."/>
            <person name="Saiga H."/>
            <person name="Satake M."/>
            <person name="Terry A."/>
            <person name="Yamada L."/>
            <person name="Wang H.G."/>
            <person name="Awazu S."/>
            <person name="Azumi K."/>
            <person name="Boore J."/>
            <person name="Branno M."/>
            <person name="Chin-Bow S."/>
            <person name="DeSantis R."/>
            <person name="Doyle S."/>
            <person name="Francino P."/>
            <person name="Keys D.N."/>
            <person name="Haga S."/>
            <person name="Hayashi H."/>
            <person name="Hino K."/>
            <person name="Imai K.S."/>
            <person name="Inaba K."/>
            <person name="Kano S."/>
            <person name="Kobayashi K."/>
            <person name="Kobayashi M."/>
            <person name="Lee B.I."/>
            <person name="Makabe K.W."/>
            <person name="Manohar C."/>
            <person name="Matassi G."/>
            <person name="Medina M."/>
            <person name="Mochizuki Y."/>
            <person name="Mount S."/>
            <person name="Morishita T."/>
            <person name="Miura S."/>
            <person name="Nakayama A."/>
            <person name="Nishizaka S."/>
            <person name="Nomoto H."/>
            <person name="Ohta F."/>
            <person name="Oishi K."/>
            <person name="Rigoutsos I."/>
            <person name="Sano M."/>
            <person name="Sasaki A."/>
            <person name="Sasakura Y."/>
            <person name="Shoguchi E."/>
            <person name="Shin-i T."/>
            <person name="Spagnuolo A."/>
            <person name="Stainier D."/>
            <person name="Suzuki M.M."/>
            <person name="Tassy O."/>
            <person name="Takatori N."/>
            <person name="Tokuoka M."/>
            <person name="Yagi K."/>
            <person name="Yoshizaki F."/>
            <person name="Wada S."/>
            <person name="Zhang C."/>
            <person name="Hyatt P.D."/>
            <person name="Larimer F."/>
            <person name="Detter C."/>
            <person name="Doggett N."/>
            <person name="Glavina T."/>
            <person name="Hawkins T."/>
            <person name="Richardson P."/>
            <person name="Lucas S."/>
            <person name="Kohara Y."/>
            <person name="Levine M."/>
            <person name="Satoh N."/>
            <person name="Rokhsar D.S."/>
        </authorList>
    </citation>
    <scope>NUCLEOTIDE SEQUENCE [LARGE SCALE GENOMIC DNA]</scope>
</reference>
<protein>
    <submittedName>
        <fullName evidence="1">Uncharacterized protein</fullName>
    </submittedName>
</protein>
<dbReference type="EMBL" id="EAAA01001130">
    <property type="status" value="NOT_ANNOTATED_CDS"/>
    <property type="molecule type" value="Genomic_DNA"/>
</dbReference>
<keyword evidence="2" id="KW-1185">Reference proteome</keyword>
<reference evidence="1" key="2">
    <citation type="journal article" date="2008" name="Genome Biol.">
        <title>Improved genome assembly and evidence-based global gene model set for the chordate Ciona intestinalis: new insight into intron and operon populations.</title>
        <authorList>
            <person name="Satou Y."/>
            <person name="Mineta K."/>
            <person name="Ogasawara M."/>
            <person name="Sasakura Y."/>
            <person name="Shoguchi E."/>
            <person name="Ueno K."/>
            <person name="Yamada L."/>
            <person name="Matsumoto J."/>
            <person name="Wasserscheid J."/>
            <person name="Dewar K."/>
            <person name="Wiley G.B."/>
            <person name="Macmil S.L."/>
            <person name="Roe B.A."/>
            <person name="Zeller R.W."/>
            <person name="Hastings K.E."/>
            <person name="Lemaire P."/>
            <person name="Lindquist E."/>
            <person name="Endo T."/>
            <person name="Hotta K."/>
            <person name="Inaba K."/>
        </authorList>
    </citation>
    <scope>NUCLEOTIDE SEQUENCE [LARGE SCALE GENOMIC DNA]</scope>
    <source>
        <strain evidence="1">wild type</strain>
    </source>
</reference>
<accession>F6SLH5</accession>
<dbReference type="InParanoid" id="F6SLH5"/>
<dbReference type="HOGENOM" id="CLU_1153884_0_0_1"/>
<reference evidence="1" key="3">
    <citation type="submission" date="2025-08" db="UniProtKB">
        <authorList>
            <consortium name="Ensembl"/>
        </authorList>
    </citation>
    <scope>IDENTIFICATION</scope>
</reference>
<sequence length="241" mass="27406">MESQLNYPPLNDQMYINEPDRLEDICVKVLVENKERCLFQIQITEESKLEIRCGIYLPALVADQLFNKLLKISDCYCVSGPCPETNVFRGFDSPTLNIVELLQSFSNTQKCCLNNVQFNAQTQLNSEVLGRLCSTQNIQNIQISNSTVTPEPSFLQHLLHEKTHSLTLDNITYCEGSIIEPICISRESHPKLRHLKFRDGEIPAYSCFVNADSPPHLVAVELSNFYEKGASHNVDLKRRVS</sequence>
<reference evidence="1" key="4">
    <citation type="submission" date="2025-09" db="UniProtKB">
        <authorList>
            <consortium name="Ensembl"/>
        </authorList>
    </citation>
    <scope>IDENTIFICATION</scope>
</reference>
<dbReference type="Ensembl" id="ENSCINT00000027726.2">
    <property type="protein sequence ID" value="ENSCINP00000027480.2"/>
    <property type="gene ID" value="ENSCING00000015543.2"/>
</dbReference>
<evidence type="ECO:0000313" key="1">
    <source>
        <dbReference type="Ensembl" id="ENSCINP00000027480.2"/>
    </source>
</evidence>